<dbReference type="Pfam" id="PF02926">
    <property type="entry name" value="THUMP"/>
    <property type="match status" value="1"/>
</dbReference>
<dbReference type="STRING" id="3914.A0A0L9TAW0"/>
<name>A0A0L9TAW0_PHAAN</name>
<evidence type="ECO:0000256" key="2">
    <source>
        <dbReference type="SAM" id="MobiDB-lite"/>
    </source>
</evidence>
<evidence type="ECO:0000256" key="1">
    <source>
        <dbReference type="PROSITE-ProRule" id="PRU00529"/>
    </source>
</evidence>
<feature type="compositionally biased region" description="Acidic residues" evidence="2">
    <location>
        <begin position="101"/>
        <end position="119"/>
    </location>
</feature>
<evidence type="ECO:0000259" key="3">
    <source>
        <dbReference type="PROSITE" id="PS51165"/>
    </source>
</evidence>
<dbReference type="InterPro" id="IPR040183">
    <property type="entry name" value="THUMPD1-like"/>
</dbReference>
<dbReference type="GO" id="GO:0003723">
    <property type="term" value="F:RNA binding"/>
    <property type="evidence" value="ECO:0007669"/>
    <property type="project" value="UniProtKB-UniRule"/>
</dbReference>
<dbReference type="PANTHER" id="PTHR13452">
    <property type="entry name" value="THUMP DOMAIN CONTAINING PROTEIN 1-RELATED"/>
    <property type="match status" value="1"/>
</dbReference>
<proteinExistence type="predicted"/>
<dbReference type="Proteomes" id="UP000053144">
    <property type="component" value="Unassembled WGS sequence"/>
</dbReference>
<evidence type="ECO:0000313" key="5">
    <source>
        <dbReference type="Proteomes" id="UP000053144"/>
    </source>
</evidence>
<keyword evidence="1" id="KW-0694">RNA-binding</keyword>
<dbReference type="PROSITE" id="PS51165">
    <property type="entry name" value="THUMP"/>
    <property type="match status" value="1"/>
</dbReference>
<feature type="domain" description="THUMP" evidence="3">
    <location>
        <begin position="526"/>
        <end position="630"/>
    </location>
</feature>
<feature type="region of interest" description="Disordered" evidence="2">
    <location>
        <begin position="365"/>
        <end position="427"/>
    </location>
</feature>
<dbReference type="SUPFAM" id="SSF143437">
    <property type="entry name" value="THUMP domain-like"/>
    <property type="match status" value="1"/>
</dbReference>
<dbReference type="PANTHER" id="PTHR13452:SF10">
    <property type="entry name" value="THUMP DOMAIN-CONTAINING PROTEIN 1"/>
    <property type="match status" value="1"/>
</dbReference>
<dbReference type="InterPro" id="IPR004114">
    <property type="entry name" value="THUMP_dom"/>
</dbReference>
<feature type="compositionally biased region" description="Basic residues" evidence="2">
    <location>
        <begin position="19"/>
        <end position="32"/>
    </location>
</feature>
<dbReference type="Gene3D" id="3.30.2300.10">
    <property type="entry name" value="THUMP superfamily"/>
    <property type="match status" value="1"/>
</dbReference>
<feature type="compositionally biased region" description="Acidic residues" evidence="2">
    <location>
        <begin position="375"/>
        <end position="393"/>
    </location>
</feature>
<dbReference type="Gramene" id="KOM27688">
    <property type="protein sequence ID" value="KOM27688"/>
    <property type="gene ID" value="LR48_Vigan442s012400"/>
</dbReference>
<evidence type="ECO:0000313" key="4">
    <source>
        <dbReference type="EMBL" id="KOM27688.1"/>
    </source>
</evidence>
<dbReference type="SMART" id="SM00981">
    <property type="entry name" value="THUMP"/>
    <property type="match status" value="1"/>
</dbReference>
<feature type="compositionally biased region" description="Basic and acidic residues" evidence="2">
    <location>
        <begin position="394"/>
        <end position="407"/>
    </location>
</feature>
<feature type="region of interest" description="Disordered" evidence="2">
    <location>
        <begin position="91"/>
        <end position="153"/>
    </location>
</feature>
<dbReference type="CDD" id="cd11717">
    <property type="entry name" value="THUMP_THUMPD1_like"/>
    <property type="match status" value="2"/>
</dbReference>
<protein>
    <recommendedName>
        <fullName evidence="3">THUMP domain-containing protein</fullName>
    </recommendedName>
</protein>
<organism evidence="4 5">
    <name type="scientific">Phaseolus angularis</name>
    <name type="common">Azuki bean</name>
    <name type="synonym">Vigna angularis</name>
    <dbReference type="NCBI Taxonomy" id="3914"/>
    <lineage>
        <taxon>Eukaryota</taxon>
        <taxon>Viridiplantae</taxon>
        <taxon>Streptophyta</taxon>
        <taxon>Embryophyta</taxon>
        <taxon>Tracheophyta</taxon>
        <taxon>Spermatophyta</taxon>
        <taxon>Magnoliopsida</taxon>
        <taxon>eudicotyledons</taxon>
        <taxon>Gunneridae</taxon>
        <taxon>Pentapetalae</taxon>
        <taxon>rosids</taxon>
        <taxon>fabids</taxon>
        <taxon>Fabales</taxon>
        <taxon>Fabaceae</taxon>
        <taxon>Papilionoideae</taxon>
        <taxon>50 kb inversion clade</taxon>
        <taxon>NPAAA clade</taxon>
        <taxon>indigoferoid/millettioid clade</taxon>
        <taxon>Phaseoleae</taxon>
        <taxon>Vigna</taxon>
    </lineage>
</organism>
<dbReference type="FunFam" id="3.30.2300.10:FF:000001">
    <property type="entry name" value="THUMP domain-containing protein 1"/>
    <property type="match status" value="1"/>
</dbReference>
<sequence length="630" mass="69867">MAPKGKSDAAAAAAADNGRKRRRYLPHNKAVKKGSYPLRPGVQGFFITCDGGREHQASREALNILDSFYEELVGGEHSSVKELPSKPLNKKITFADSDSSSSDDDDDDDNDNAEEERQEGDEAKVDKKPKLDTFNDDNVDGGAGGESDPCKVDEPHIQALDKHGEGKGDIDNIKTTEVIADELPAVKECSKTNVEEKSIDKLIDEELKELGDKNKRRFVKLDSGCNGVVFVQMRKKDGDRSPKDIVHRIVTSAASTRKHMSRFILRILPIEVSCYASKEEISKAMKPLVEQYFPVETQNPHKKAVKKGSYPLRPGVQGFFITCDGGREHQASREALNILDSFYEELVGGEHSSVKELPSKPLNKKITFADSDSSSSDDDDDDDNDNAEEERQEGDEAKVDKKPKLDTFNDDNVDGGAGGESDPCKVDEPHIQALDKHGEGKGDIDNIKTTEVIADELPAVKECSKTNVEEKSIDKLIDEELKELGDKNKRRFVKLDSGCNGVVFVQMRKKDGDRSPKDIVHRIVTSAASTRKHMSRFILRILPIEVSCYASKEEISKAMKPLVEQYFPVETQNPHKFAVLYEARANTGVDRMEIIDAVAKSVPGPHKVDLKNPDKTIVVEIAKVRKPWSV</sequence>
<dbReference type="GO" id="GO:0006400">
    <property type="term" value="P:tRNA modification"/>
    <property type="evidence" value="ECO:0007669"/>
    <property type="project" value="InterPro"/>
</dbReference>
<reference evidence="5" key="1">
    <citation type="journal article" date="2015" name="Proc. Natl. Acad. Sci. U.S.A.">
        <title>Genome sequencing of adzuki bean (Vigna angularis) provides insight into high starch and low fat accumulation and domestication.</title>
        <authorList>
            <person name="Yang K."/>
            <person name="Tian Z."/>
            <person name="Chen C."/>
            <person name="Luo L."/>
            <person name="Zhao B."/>
            <person name="Wang Z."/>
            <person name="Yu L."/>
            <person name="Li Y."/>
            <person name="Sun Y."/>
            <person name="Li W."/>
            <person name="Chen Y."/>
            <person name="Li Y."/>
            <person name="Zhang Y."/>
            <person name="Ai D."/>
            <person name="Zhao J."/>
            <person name="Shang C."/>
            <person name="Ma Y."/>
            <person name="Wu B."/>
            <person name="Wang M."/>
            <person name="Gao L."/>
            <person name="Sun D."/>
            <person name="Zhang P."/>
            <person name="Guo F."/>
            <person name="Wang W."/>
            <person name="Li Y."/>
            <person name="Wang J."/>
            <person name="Varshney R.K."/>
            <person name="Wang J."/>
            <person name="Ling H.Q."/>
            <person name="Wan P."/>
        </authorList>
    </citation>
    <scope>NUCLEOTIDE SEQUENCE</scope>
    <source>
        <strain evidence="5">cv. Jingnong 6</strain>
    </source>
</reference>
<feature type="region of interest" description="Disordered" evidence="2">
    <location>
        <begin position="1"/>
        <end position="36"/>
    </location>
</feature>
<dbReference type="EMBL" id="KQ258389">
    <property type="protein sequence ID" value="KOM27688.1"/>
    <property type="molecule type" value="Genomic_DNA"/>
</dbReference>
<dbReference type="AlphaFoldDB" id="A0A0L9TAW0"/>
<feature type="compositionally biased region" description="Basic and acidic residues" evidence="2">
    <location>
        <begin position="120"/>
        <end position="133"/>
    </location>
</feature>
<accession>A0A0L9TAW0</accession>
<gene>
    <name evidence="4" type="ORF">LR48_Vigan442s012400</name>
</gene>